<organism evidence="1 2">
    <name type="scientific">Periconia digitata</name>
    <dbReference type="NCBI Taxonomy" id="1303443"/>
    <lineage>
        <taxon>Eukaryota</taxon>
        <taxon>Fungi</taxon>
        <taxon>Dikarya</taxon>
        <taxon>Ascomycota</taxon>
        <taxon>Pezizomycotina</taxon>
        <taxon>Dothideomycetes</taxon>
        <taxon>Pleosporomycetidae</taxon>
        <taxon>Pleosporales</taxon>
        <taxon>Massarineae</taxon>
        <taxon>Periconiaceae</taxon>
        <taxon>Periconia</taxon>
    </lineage>
</organism>
<evidence type="ECO:0000313" key="2">
    <source>
        <dbReference type="Proteomes" id="UP001152607"/>
    </source>
</evidence>
<evidence type="ECO:0000313" key="1">
    <source>
        <dbReference type="EMBL" id="CAI6307011.1"/>
    </source>
</evidence>
<dbReference type="AlphaFoldDB" id="A0A9W4U647"/>
<comment type="caution">
    <text evidence="1">The sequence shown here is derived from an EMBL/GenBank/DDBJ whole genome shotgun (WGS) entry which is preliminary data.</text>
</comment>
<dbReference type="EMBL" id="CAOQHR010000002">
    <property type="protein sequence ID" value="CAI6307011.1"/>
    <property type="molecule type" value="Genomic_DNA"/>
</dbReference>
<proteinExistence type="predicted"/>
<name>A0A9W4U647_9PLEO</name>
<dbReference type="Proteomes" id="UP001152607">
    <property type="component" value="Unassembled WGS sequence"/>
</dbReference>
<accession>A0A9W4U647</accession>
<protein>
    <submittedName>
        <fullName evidence="1">Uncharacterized protein</fullName>
    </submittedName>
</protein>
<gene>
    <name evidence="1" type="ORF">PDIGIT_LOCUS3063</name>
</gene>
<sequence>MLAKNIRHWRCSKVAPTGGTSAVVGRLVIVGPYGSTTGSSVFVPEAEVLETWRILTPTTLLRSLVDENWQFGSMDSHAALIGCLLIRDLLLSKWQRPDIVTTGFDMHREG</sequence>
<keyword evidence="2" id="KW-1185">Reference proteome</keyword>
<reference evidence="1" key="1">
    <citation type="submission" date="2023-01" db="EMBL/GenBank/DDBJ databases">
        <authorList>
            <person name="Van Ghelder C."/>
            <person name="Rancurel C."/>
        </authorList>
    </citation>
    <scope>NUCLEOTIDE SEQUENCE</scope>
    <source>
        <strain evidence="1">CNCM I-4278</strain>
    </source>
</reference>